<feature type="compositionally biased region" description="Polar residues" evidence="1">
    <location>
        <begin position="565"/>
        <end position="575"/>
    </location>
</feature>
<keyword evidence="3" id="KW-1185">Reference proteome</keyword>
<dbReference type="GO" id="GO:0003684">
    <property type="term" value="F:damaged DNA binding"/>
    <property type="evidence" value="ECO:0007669"/>
    <property type="project" value="TreeGrafter"/>
</dbReference>
<proteinExistence type="predicted"/>
<dbReference type="GO" id="GO:0000724">
    <property type="term" value="P:double-strand break repair via homologous recombination"/>
    <property type="evidence" value="ECO:0007669"/>
    <property type="project" value="TreeGrafter"/>
</dbReference>
<dbReference type="PANTHER" id="PTHR12162">
    <property type="entry name" value="NIBRIN-RELATED"/>
    <property type="match status" value="1"/>
</dbReference>
<name>A0A1B7NAC5_9AGAM</name>
<feature type="compositionally biased region" description="Basic and acidic residues" evidence="1">
    <location>
        <begin position="662"/>
        <end position="672"/>
    </location>
</feature>
<feature type="region of interest" description="Disordered" evidence="1">
    <location>
        <begin position="468"/>
        <end position="516"/>
    </location>
</feature>
<feature type="region of interest" description="Disordered" evidence="1">
    <location>
        <begin position="374"/>
        <end position="456"/>
    </location>
</feature>
<feature type="region of interest" description="Disordered" evidence="1">
    <location>
        <begin position="565"/>
        <end position="672"/>
    </location>
</feature>
<reference evidence="2 3" key="1">
    <citation type="submission" date="2016-06" db="EMBL/GenBank/DDBJ databases">
        <title>Comparative genomics of the ectomycorrhizal sister species Rhizopogon vinicolor and Rhizopogon vesiculosus (Basidiomycota: Boletales) reveals a divergence of the mating type B locus.</title>
        <authorList>
            <consortium name="DOE Joint Genome Institute"/>
            <person name="Mujic A.B."/>
            <person name="Kuo A."/>
            <person name="Tritt A."/>
            <person name="Lipzen A."/>
            <person name="Chen C."/>
            <person name="Johnson J."/>
            <person name="Sharma A."/>
            <person name="Barry K."/>
            <person name="Grigoriev I.V."/>
            <person name="Spatafora J.W."/>
        </authorList>
    </citation>
    <scope>NUCLEOTIDE SEQUENCE [LARGE SCALE GENOMIC DNA]</scope>
    <source>
        <strain evidence="2 3">AM-OR11-026</strain>
    </source>
</reference>
<dbReference type="GO" id="GO:0007095">
    <property type="term" value="P:mitotic G2 DNA damage checkpoint signaling"/>
    <property type="evidence" value="ECO:0007669"/>
    <property type="project" value="InterPro"/>
</dbReference>
<dbReference type="Proteomes" id="UP000092154">
    <property type="component" value="Unassembled WGS sequence"/>
</dbReference>
<feature type="compositionally biased region" description="Low complexity" evidence="1">
    <location>
        <begin position="884"/>
        <end position="893"/>
    </location>
</feature>
<dbReference type="EMBL" id="KV448171">
    <property type="protein sequence ID" value="OAX41799.1"/>
    <property type="molecule type" value="Genomic_DNA"/>
</dbReference>
<feature type="region of interest" description="Disordered" evidence="1">
    <location>
        <begin position="804"/>
        <end position="923"/>
    </location>
</feature>
<dbReference type="PANTHER" id="PTHR12162:SF0">
    <property type="entry name" value="NIBRIN"/>
    <property type="match status" value="1"/>
</dbReference>
<feature type="compositionally biased region" description="Low complexity" evidence="1">
    <location>
        <begin position="374"/>
        <end position="396"/>
    </location>
</feature>
<evidence type="ECO:0000313" key="3">
    <source>
        <dbReference type="Proteomes" id="UP000092154"/>
    </source>
</evidence>
<evidence type="ECO:0000313" key="2">
    <source>
        <dbReference type="EMBL" id="OAX41799.1"/>
    </source>
</evidence>
<dbReference type="InterPro" id="IPR040227">
    <property type="entry name" value="Nibrin-rel"/>
</dbReference>
<accession>A0A1B7NAC5</accession>
<feature type="region of interest" description="Disordered" evidence="1">
    <location>
        <begin position="1"/>
        <end position="22"/>
    </location>
</feature>
<evidence type="ECO:0008006" key="4">
    <source>
        <dbReference type="Google" id="ProtNLM"/>
    </source>
</evidence>
<dbReference type="GO" id="GO:0030870">
    <property type="term" value="C:Mre11 complex"/>
    <property type="evidence" value="ECO:0007669"/>
    <property type="project" value="InterPro"/>
</dbReference>
<feature type="compositionally biased region" description="Pro residues" evidence="1">
    <location>
        <begin position="435"/>
        <end position="447"/>
    </location>
</feature>
<protein>
    <recommendedName>
        <fullName evidence="4">Nibrin second BRCT domain-containing protein</fullName>
    </recommendedName>
</protein>
<sequence length="923" mass="101731">MWLVTGPFDGVEQGDTTTTSPSSFFSSPCRSLVIKETKLLKPGKKYALGRKDRPLVVNNKKISRDSCEFRVGSYAPDNMVDTSYIPTLEVVNNKDKTLTVKRQGNDVTCNPSASITLEDGDRVTVIAGVLLEVRWQRIVCFVPPVRGMPQFSSEDCASIGITTLSSPHELLTHHLTSKYEVTTSVMTSLLCAAQLVKPEWLHELLRLGTTHTEDDSFGLTVLEKSFVPPLESKYRPSFGPSLLPALRSFKHWEPNEERLNLLRGFRFILPAEDGEVDAELRELVVRGGAEYEGFNLKAGLAKWRQVIAKGKRRVEELKGAGKGLVILAKDSVIQRAVEEEKWKEMVADAESLSAHVVQMETVLKAVVHVDASRIASSGSGSQESPSDSSPLPSFVPNTHPDEPSFPGGSDKKISTDEAQHVVSSGHRRHDSVIPSPSPPPMVEPPPTQSRRRPLVRRLPLILPVEIDEDSAMNVDKPESGANRAKPESTQAPKPPSGSRLPLKRRLGLPTAPPPDIPVVTIDDVVEEEPPHKKFKALFEASDPDKVLFEGSQAFEAAYDATLGDSVTQTGRSTGNAPPKRLPVVAEEEESLSGPSQRAKSVAFDETPPVEVEDAGPSSQIPATQPRAKSKAPPSRQPSKAPPSRQPSRQPSEPPRTTAKPKKATDGAIDKDEAFLTAVASKKRGKKSEDEFDREFNKLRISKPDLQREDDQRPWEVLGDFDDIPNIRGNFMVVMDLEVFKDSNGRREVATNDIRDAAIMKRPNFKKFKKKINGFSRAPVELVVEEENDYGIGAGYWKDTVPAKDYTRDSQANDNGKQRSRDKRRALAATESDEEGIESQTLDSVKQHVRKRARTKDTKAKKLFMTSDDDDDADLAIESSQEALPAPSTPAARARASKRRRVVVDDDSDDGVTFKGFGKKRGVK</sequence>
<dbReference type="AlphaFoldDB" id="A0A1B7NAC5"/>
<evidence type="ECO:0000256" key="1">
    <source>
        <dbReference type="SAM" id="MobiDB-lite"/>
    </source>
</evidence>
<feature type="compositionally biased region" description="Basic and acidic residues" evidence="1">
    <location>
        <begin position="409"/>
        <end position="419"/>
    </location>
</feature>
<dbReference type="OrthoDB" id="552194at2759"/>
<gene>
    <name evidence="2" type="ORF">K503DRAFT_797710</name>
</gene>
<dbReference type="InParanoid" id="A0A1B7NAC5"/>
<organism evidence="2 3">
    <name type="scientific">Rhizopogon vinicolor AM-OR11-026</name>
    <dbReference type="NCBI Taxonomy" id="1314800"/>
    <lineage>
        <taxon>Eukaryota</taxon>
        <taxon>Fungi</taxon>
        <taxon>Dikarya</taxon>
        <taxon>Basidiomycota</taxon>
        <taxon>Agaricomycotina</taxon>
        <taxon>Agaricomycetes</taxon>
        <taxon>Agaricomycetidae</taxon>
        <taxon>Boletales</taxon>
        <taxon>Suillineae</taxon>
        <taxon>Rhizopogonaceae</taxon>
        <taxon>Rhizopogon</taxon>
    </lineage>
</organism>